<dbReference type="PANTHER" id="PTHR46796">
    <property type="entry name" value="HTH-TYPE TRANSCRIPTIONAL ACTIVATOR RHAS-RELATED"/>
    <property type="match status" value="1"/>
</dbReference>
<dbReference type="SMART" id="SM00342">
    <property type="entry name" value="HTH_ARAC"/>
    <property type="match status" value="1"/>
</dbReference>
<keyword evidence="3" id="KW-0804">Transcription</keyword>
<dbReference type="SUPFAM" id="SSF46689">
    <property type="entry name" value="Homeodomain-like"/>
    <property type="match status" value="1"/>
</dbReference>
<feature type="domain" description="HTH araC/xylS-type" evidence="4">
    <location>
        <begin position="157"/>
        <end position="258"/>
    </location>
</feature>
<dbReference type="InterPro" id="IPR046532">
    <property type="entry name" value="DUF6597"/>
</dbReference>
<evidence type="ECO:0000313" key="5">
    <source>
        <dbReference type="EMBL" id="AXY76357.1"/>
    </source>
</evidence>
<name>A0A3B7MRD2_9BACT</name>
<dbReference type="RefSeq" id="WP_119052234.1">
    <property type="nucleotide sequence ID" value="NZ_CP032157.1"/>
</dbReference>
<dbReference type="PANTHER" id="PTHR46796:SF13">
    <property type="entry name" value="HTH-TYPE TRANSCRIPTIONAL ACTIVATOR RHAS"/>
    <property type="match status" value="1"/>
</dbReference>
<dbReference type="Gene3D" id="1.10.10.60">
    <property type="entry name" value="Homeodomain-like"/>
    <property type="match status" value="1"/>
</dbReference>
<dbReference type="EMBL" id="CP032157">
    <property type="protein sequence ID" value="AXY76357.1"/>
    <property type="molecule type" value="Genomic_DNA"/>
</dbReference>
<accession>A0A3B7MRD2</accession>
<evidence type="ECO:0000259" key="4">
    <source>
        <dbReference type="PROSITE" id="PS01124"/>
    </source>
</evidence>
<dbReference type="Pfam" id="PF20240">
    <property type="entry name" value="DUF6597"/>
    <property type="match status" value="1"/>
</dbReference>
<dbReference type="InterPro" id="IPR009057">
    <property type="entry name" value="Homeodomain-like_sf"/>
</dbReference>
<dbReference type="OrthoDB" id="655946at2"/>
<reference evidence="5 6" key="1">
    <citation type="submission" date="2018-09" db="EMBL/GenBank/DDBJ databases">
        <title>Genome sequencing of strain 6GH32-13.</title>
        <authorList>
            <person name="Weon H.-Y."/>
            <person name="Heo J."/>
            <person name="Kwon S.-W."/>
        </authorList>
    </citation>
    <scope>NUCLEOTIDE SEQUENCE [LARGE SCALE GENOMIC DNA]</scope>
    <source>
        <strain evidence="5 6">5GH32-13</strain>
    </source>
</reference>
<evidence type="ECO:0000256" key="1">
    <source>
        <dbReference type="ARBA" id="ARBA00023015"/>
    </source>
</evidence>
<dbReference type="Pfam" id="PF12833">
    <property type="entry name" value="HTH_18"/>
    <property type="match status" value="1"/>
</dbReference>
<dbReference type="PROSITE" id="PS01124">
    <property type="entry name" value="HTH_ARAC_FAMILY_2"/>
    <property type="match status" value="1"/>
</dbReference>
<dbReference type="InterPro" id="IPR018060">
    <property type="entry name" value="HTH_AraC"/>
</dbReference>
<evidence type="ECO:0000256" key="3">
    <source>
        <dbReference type="ARBA" id="ARBA00023163"/>
    </source>
</evidence>
<dbReference type="InterPro" id="IPR050204">
    <property type="entry name" value="AraC_XylS_family_regulators"/>
</dbReference>
<keyword evidence="6" id="KW-1185">Reference proteome</keyword>
<dbReference type="GO" id="GO:0043565">
    <property type="term" value="F:sequence-specific DNA binding"/>
    <property type="evidence" value="ECO:0007669"/>
    <property type="project" value="InterPro"/>
</dbReference>
<dbReference type="Proteomes" id="UP000263900">
    <property type="component" value="Chromosome"/>
</dbReference>
<proteinExistence type="predicted"/>
<evidence type="ECO:0000313" key="6">
    <source>
        <dbReference type="Proteomes" id="UP000263900"/>
    </source>
</evidence>
<dbReference type="KEGG" id="pseg:D3H65_21205"/>
<evidence type="ECO:0000256" key="2">
    <source>
        <dbReference type="ARBA" id="ARBA00023125"/>
    </source>
</evidence>
<keyword evidence="1" id="KW-0805">Transcription regulation</keyword>
<keyword evidence="2" id="KW-0238">DNA-binding</keyword>
<dbReference type="GO" id="GO:0003700">
    <property type="term" value="F:DNA-binding transcription factor activity"/>
    <property type="evidence" value="ECO:0007669"/>
    <property type="project" value="InterPro"/>
</dbReference>
<gene>
    <name evidence="5" type="ORF">D3H65_21205</name>
</gene>
<protein>
    <submittedName>
        <fullName evidence="5">AraC family transcriptional regulator</fullName>
    </submittedName>
</protein>
<organism evidence="5 6">
    <name type="scientific">Paraflavitalea soli</name>
    <dbReference type="NCBI Taxonomy" id="2315862"/>
    <lineage>
        <taxon>Bacteria</taxon>
        <taxon>Pseudomonadati</taxon>
        <taxon>Bacteroidota</taxon>
        <taxon>Chitinophagia</taxon>
        <taxon>Chitinophagales</taxon>
        <taxon>Chitinophagaceae</taxon>
        <taxon>Paraflavitalea</taxon>
    </lineage>
</organism>
<dbReference type="AlphaFoldDB" id="A0A3B7MRD2"/>
<sequence length="269" mass="30772">MTYREIKPGNRLRQHVKCYYTYESESAASFADTVFPSGNMEIIFNLGTGKWQTAAGDDFVTNPAIELWGQIVGPLPIKSIGKNTMLGIRLYPHAYFLNDKVDLFTNQVADFRHLSDDSVNTLYAQLLDTAAWHKRIELVEAWLLNRLTLSERKLNKIAVINDIMQEITQNDFFDNMENVASRYGITSRYLQKLFLQYTGLTPKLYSKITRFQHSLRLVTQKDTSLTSIAYDSGYFDQSHFIREFKSFTGLTPSGYSVESSPVTQALVNN</sequence>